<protein>
    <submittedName>
        <fullName evidence="1">Uncharacterized protein</fullName>
    </submittedName>
</protein>
<name>A0A836D143_SHEEP</name>
<sequence length="154" mass="17175">MICFSVKNLMGGKNQSTILESKSQLDAFCGWAHFKKALAMHVKWSFSRDAFLGFRSVFPVTRHKNAHTSNGWNKHTALVFKLLSGAQRLSKFSPRLESACHLMFGCCTASFRLESFKDKSRNTDPGASKACLYTSIAASGLQFLSQLSLSFHEN</sequence>
<gene>
    <name evidence="1" type="ORF">JEQ12_017535</name>
</gene>
<reference evidence="1 2" key="1">
    <citation type="submission" date="2020-12" db="EMBL/GenBank/DDBJ databases">
        <title>De novo assembly of Tibetan sheep genome.</title>
        <authorList>
            <person name="Li X."/>
        </authorList>
    </citation>
    <scope>NUCLEOTIDE SEQUENCE [LARGE SCALE GENOMIC DNA]</scope>
    <source>
        <tissue evidence="1">Heart</tissue>
    </source>
</reference>
<organism evidence="1 2">
    <name type="scientific">Ovis aries</name>
    <name type="common">Sheep</name>
    <dbReference type="NCBI Taxonomy" id="9940"/>
    <lineage>
        <taxon>Eukaryota</taxon>
        <taxon>Metazoa</taxon>
        <taxon>Chordata</taxon>
        <taxon>Craniata</taxon>
        <taxon>Vertebrata</taxon>
        <taxon>Euteleostomi</taxon>
        <taxon>Mammalia</taxon>
        <taxon>Eutheria</taxon>
        <taxon>Laurasiatheria</taxon>
        <taxon>Artiodactyla</taxon>
        <taxon>Ruminantia</taxon>
        <taxon>Pecora</taxon>
        <taxon>Bovidae</taxon>
        <taxon>Caprinae</taxon>
        <taxon>Ovis</taxon>
    </lineage>
</organism>
<evidence type="ECO:0000313" key="2">
    <source>
        <dbReference type="Proteomes" id="UP000664991"/>
    </source>
</evidence>
<evidence type="ECO:0000313" key="1">
    <source>
        <dbReference type="EMBL" id="KAG5207771.1"/>
    </source>
</evidence>
<dbReference type="Proteomes" id="UP000664991">
    <property type="component" value="Unassembled WGS sequence"/>
</dbReference>
<accession>A0A836D143</accession>
<dbReference type="EMBL" id="JAEMGP010000006">
    <property type="protein sequence ID" value="KAG5207771.1"/>
    <property type="molecule type" value="Genomic_DNA"/>
</dbReference>
<dbReference type="AlphaFoldDB" id="A0A836D143"/>
<proteinExistence type="predicted"/>
<comment type="caution">
    <text evidence="1">The sequence shown here is derived from an EMBL/GenBank/DDBJ whole genome shotgun (WGS) entry which is preliminary data.</text>
</comment>